<name>A0ACC4CLS6_POPAL</name>
<evidence type="ECO:0000313" key="2">
    <source>
        <dbReference type="Proteomes" id="UP000309997"/>
    </source>
</evidence>
<dbReference type="Proteomes" id="UP000309997">
    <property type="component" value="Unassembled WGS sequence"/>
</dbReference>
<proteinExistence type="predicted"/>
<keyword evidence="2" id="KW-1185">Reference proteome</keyword>
<evidence type="ECO:0000313" key="1">
    <source>
        <dbReference type="EMBL" id="KAL3598515.1"/>
    </source>
</evidence>
<dbReference type="EMBL" id="RCHU02000003">
    <property type="protein sequence ID" value="KAL3598515.1"/>
    <property type="molecule type" value="Genomic_DNA"/>
</dbReference>
<accession>A0ACC4CLS6</accession>
<comment type="caution">
    <text evidence="1">The sequence shown here is derived from an EMBL/GenBank/DDBJ whole genome shotgun (WGS) entry which is preliminary data.</text>
</comment>
<organism evidence="1 2">
    <name type="scientific">Populus alba</name>
    <name type="common">White poplar</name>
    <dbReference type="NCBI Taxonomy" id="43335"/>
    <lineage>
        <taxon>Eukaryota</taxon>
        <taxon>Viridiplantae</taxon>
        <taxon>Streptophyta</taxon>
        <taxon>Embryophyta</taxon>
        <taxon>Tracheophyta</taxon>
        <taxon>Spermatophyta</taxon>
        <taxon>Magnoliopsida</taxon>
        <taxon>eudicotyledons</taxon>
        <taxon>Gunneridae</taxon>
        <taxon>Pentapetalae</taxon>
        <taxon>rosids</taxon>
        <taxon>fabids</taxon>
        <taxon>Malpighiales</taxon>
        <taxon>Salicaceae</taxon>
        <taxon>Saliceae</taxon>
        <taxon>Populus</taxon>
    </lineage>
</organism>
<reference evidence="1 2" key="1">
    <citation type="journal article" date="2024" name="Plant Biotechnol. J.">
        <title>Genome and CRISPR/Cas9 system of a widespread forest tree (Populus alba) in the world.</title>
        <authorList>
            <person name="Liu Y.J."/>
            <person name="Jiang P.F."/>
            <person name="Han X.M."/>
            <person name="Li X.Y."/>
            <person name="Wang H.M."/>
            <person name="Wang Y.J."/>
            <person name="Wang X.X."/>
            <person name="Zeng Q.Y."/>
        </authorList>
    </citation>
    <scope>NUCLEOTIDE SEQUENCE [LARGE SCALE GENOMIC DNA]</scope>
    <source>
        <strain evidence="2">cv. PAL-ZL1</strain>
    </source>
</reference>
<protein>
    <submittedName>
        <fullName evidence="1">Uncharacterized protein</fullName>
    </submittedName>
</protein>
<gene>
    <name evidence="1" type="ORF">D5086_006433</name>
</gene>
<sequence>MVFKELPVCCTADLAKLGVCSEGEIIHRPSTKNPGWPQVFGVAFYAHELVATLPSKSIQISRTGMYNFTGSCPLLLLCLDYSGSTEILERSFSIAKLHKIGDN</sequence>